<feature type="transmembrane region" description="Helical" evidence="1">
    <location>
        <begin position="7"/>
        <end position="23"/>
    </location>
</feature>
<organism evidence="2 3">
    <name type="scientific">Lophiotrema nucula</name>
    <dbReference type="NCBI Taxonomy" id="690887"/>
    <lineage>
        <taxon>Eukaryota</taxon>
        <taxon>Fungi</taxon>
        <taxon>Dikarya</taxon>
        <taxon>Ascomycota</taxon>
        <taxon>Pezizomycotina</taxon>
        <taxon>Dothideomycetes</taxon>
        <taxon>Pleosporomycetidae</taxon>
        <taxon>Pleosporales</taxon>
        <taxon>Lophiotremataceae</taxon>
        <taxon>Lophiotrema</taxon>
    </lineage>
</organism>
<feature type="transmembrane region" description="Helical" evidence="1">
    <location>
        <begin position="29"/>
        <end position="47"/>
    </location>
</feature>
<dbReference type="PANTHER" id="PTHR39470:SF1">
    <property type="entry name" value="CHORISMATE SYNTHASE PROTEIN"/>
    <property type="match status" value="1"/>
</dbReference>
<feature type="transmembrane region" description="Helical" evidence="1">
    <location>
        <begin position="242"/>
        <end position="261"/>
    </location>
</feature>
<accession>A0A6A5YQ39</accession>
<name>A0A6A5YQ39_9PLEO</name>
<evidence type="ECO:0000313" key="2">
    <source>
        <dbReference type="EMBL" id="KAF2108241.1"/>
    </source>
</evidence>
<gene>
    <name evidence="2" type="ORF">BDV96DRAFT_504999</name>
</gene>
<sequence>MINLQSIVLLFVSYFVIPRLTFLPKSLHSLLIIFGPFLLPKVLNLFNTQRATSRSVPVRPTPPKVQRALNLLFVSTLAWLILTLPRFAPENIFLKAQSRWQIAPDVLFTRLRLLRPLMEVDEVLREKFNGSVTNKLIYLTYGPDTLINCIWCASSAGNDALNYFLYSVPKIATPHIFHFAVLGLTTSSMVGTEGSRFRMHATIVGLALLAVELWFLGTYDLSTHKKAKQLHDIDFVYWRVRFLRYVSFAAADAGLGFVLWLTSTNRWLATPPSIAERLEATTGQAEENQHKLRALGLLTNSINRDAALRGFREEYWRTEAQVMAETVQEEDVMAQINNALGKMDMRGLEGRVSEVADGILSGIDGLRASQILSESGNLQAPQ</sequence>
<dbReference type="Proteomes" id="UP000799770">
    <property type="component" value="Unassembled WGS sequence"/>
</dbReference>
<keyword evidence="1" id="KW-1133">Transmembrane helix</keyword>
<protein>
    <submittedName>
        <fullName evidence="2">Uncharacterized protein</fullName>
    </submittedName>
</protein>
<evidence type="ECO:0000256" key="1">
    <source>
        <dbReference type="SAM" id="Phobius"/>
    </source>
</evidence>
<reference evidence="2" key="1">
    <citation type="journal article" date="2020" name="Stud. Mycol.">
        <title>101 Dothideomycetes genomes: a test case for predicting lifestyles and emergence of pathogens.</title>
        <authorList>
            <person name="Haridas S."/>
            <person name="Albert R."/>
            <person name="Binder M."/>
            <person name="Bloem J."/>
            <person name="Labutti K."/>
            <person name="Salamov A."/>
            <person name="Andreopoulos B."/>
            <person name="Baker S."/>
            <person name="Barry K."/>
            <person name="Bills G."/>
            <person name="Bluhm B."/>
            <person name="Cannon C."/>
            <person name="Castanera R."/>
            <person name="Culley D."/>
            <person name="Daum C."/>
            <person name="Ezra D."/>
            <person name="Gonzalez J."/>
            <person name="Henrissat B."/>
            <person name="Kuo A."/>
            <person name="Liang C."/>
            <person name="Lipzen A."/>
            <person name="Lutzoni F."/>
            <person name="Magnuson J."/>
            <person name="Mondo S."/>
            <person name="Nolan M."/>
            <person name="Ohm R."/>
            <person name="Pangilinan J."/>
            <person name="Park H.-J."/>
            <person name="Ramirez L."/>
            <person name="Alfaro M."/>
            <person name="Sun H."/>
            <person name="Tritt A."/>
            <person name="Yoshinaga Y."/>
            <person name="Zwiers L.-H."/>
            <person name="Turgeon B."/>
            <person name="Goodwin S."/>
            <person name="Spatafora J."/>
            <person name="Crous P."/>
            <person name="Grigoriev I."/>
        </authorList>
    </citation>
    <scope>NUCLEOTIDE SEQUENCE</scope>
    <source>
        <strain evidence="2">CBS 627.86</strain>
    </source>
</reference>
<keyword evidence="1" id="KW-0472">Membrane</keyword>
<feature type="transmembrane region" description="Helical" evidence="1">
    <location>
        <begin position="199"/>
        <end position="221"/>
    </location>
</feature>
<dbReference type="AlphaFoldDB" id="A0A6A5YQ39"/>
<keyword evidence="1" id="KW-0812">Transmembrane</keyword>
<proteinExistence type="predicted"/>
<keyword evidence="3" id="KW-1185">Reference proteome</keyword>
<dbReference type="EMBL" id="ML977349">
    <property type="protein sequence ID" value="KAF2108241.1"/>
    <property type="molecule type" value="Genomic_DNA"/>
</dbReference>
<dbReference type="OrthoDB" id="4218123at2759"/>
<evidence type="ECO:0000313" key="3">
    <source>
        <dbReference type="Proteomes" id="UP000799770"/>
    </source>
</evidence>
<dbReference type="PANTHER" id="PTHR39470">
    <property type="entry name" value="CHROMOSOME 10, WHOLE GENOME SHOTGUN SEQUENCE"/>
    <property type="match status" value="1"/>
</dbReference>